<evidence type="ECO:0000313" key="3">
    <source>
        <dbReference type="Proteomes" id="UP000324897"/>
    </source>
</evidence>
<gene>
    <name evidence="2" type="ORF">EJB05_13752</name>
</gene>
<proteinExistence type="predicted"/>
<feature type="region of interest" description="Disordered" evidence="1">
    <location>
        <begin position="110"/>
        <end position="139"/>
    </location>
</feature>
<feature type="non-terminal residue" evidence="2">
    <location>
        <position position="1"/>
    </location>
</feature>
<dbReference type="Proteomes" id="UP000324897">
    <property type="component" value="Chromosome 4"/>
</dbReference>
<dbReference type="AlphaFoldDB" id="A0A5J9VY65"/>
<evidence type="ECO:0000313" key="2">
    <source>
        <dbReference type="EMBL" id="TVU40294.1"/>
    </source>
</evidence>
<feature type="compositionally biased region" description="Basic and acidic residues" evidence="1">
    <location>
        <begin position="110"/>
        <end position="123"/>
    </location>
</feature>
<keyword evidence="3" id="KW-1185">Reference proteome</keyword>
<organism evidence="2 3">
    <name type="scientific">Eragrostis curvula</name>
    <name type="common">weeping love grass</name>
    <dbReference type="NCBI Taxonomy" id="38414"/>
    <lineage>
        <taxon>Eukaryota</taxon>
        <taxon>Viridiplantae</taxon>
        <taxon>Streptophyta</taxon>
        <taxon>Embryophyta</taxon>
        <taxon>Tracheophyta</taxon>
        <taxon>Spermatophyta</taxon>
        <taxon>Magnoliopsida</taxon>
        <taxon>Liliopsida</taxon>
        <taxon>Poales</taxon>
        <taxon>Poaceae</taxon>
        <taxon>PACMAD clade</taxon>
        <taxon>Chloridoideae</taxon>
        <taxon>Eragrostideae</taxon>
        <taxon>Eragrostidinae</taxon>
        <taxon>Eragrostis</taxon>
    </lineage>
</organism>
<dbReference type="Gramene" id="TVU40294">
    <property type="protein sequence ID" value="TVU40294"/>
    <property type="gene ID" value="EJB05_13752"/>
</dbReference>
<dbReference type="EMBL" id="RWGY01000007">
    <property type="protein sequence ID" value="TVU40294.1"/>
    <property type="molecule type" value="Genomic_DNA"/>
</dbReference>
<reference evidence="2 3" key="1">
    <citation type="journal article" date="2019" name="Sci. Rep.">
        <title>A high-quality genome of Eragrostis curvula grass provides insights into Poaceae evolution and supports new strategies to enhance forage quality.</title>
        <authorList>
            <person name="Carballo J."/>
            <person name="Santos B.A.C.M."/>
            <person name="Zappacosta D."/>
            <person name="Garbus I."/>
            <person name="Selva J.P."/>
            <person name="Gallo C.A."/>
            <person name="Diaz A."/>
            <person name="Albertini E."/>
            <person name="Caccamo M."/>
            <person name="Echenique V."/>
        </authorList>
    </citation>
    <scope>NUCLEOTIDE SEQUENCE [LARGE SCALE GENOMIC DNA]</scope>
    <source>
        <strain evidence="3">cv. Victoria</strain>
        <tissue evidence="2">Leaf</tissue>
    </source>
</reference>
<sequence>CFPCALIAVWRPSNFHAVARCRTYATGTPQGSTLATRSSQSKLLSPGSAPTCGDLDFPSERWALSSPAGSSPVGLLQILSGDEEDAKAAKKREQTRDRTKRWRERLKGCKENQSLEKHGDTGIKRKKKGIVGSPSLAPKSTFKPSLLSMQTGWATTSERTFSGTIDIRICYTETYSGRS</sequence>
<evidence type="ECO:0000256" key="1">
    <source>
        <dbReference type="SAM" id="MobiDB-lite"/>
    </source>
</evidence>
<name>A0A5J9VY65_9POAL</name>
<accession>A0A5J9VY65</accession>
<protein>
    <submittedName>
        <fullName evidence="2">Uncharacterized protein</fullName>
    </submittedName>
</protein>
<comment type="caution">
    <text evidence="2">The sequence shown here is derived from an EMBL/GenBank/DDBJ whole genome shotgun (WGS) entry which is preliminary data.</text>
</comment>